<sequence length="187" mass="20722">MAPTLLLFLTVLFLSVLPVRTDSPKVKGETSITDDPTHHVFTVTIKKLKTEDSGYYWCAVEMKDYSILDEISYLHLSVTAGTPGLWVDQQEVTGVEGGHVSVLCHYNEPNSRKSGCRAGGSCVEVSSGKSGRSEIKDVSSKKVFIVTMRELNREDTGWYWCAAGKLQIPVHITVTQKTTNVITRKEL</sequence>
<gene>
    <name evidence="6" type="ORF">SKAU_G00342940</name>
</gene>
<feature type="signal peptide" evidence="4">
    <location>
        <begin position="1"/>
        <end position="21"/>
    </location>
</feature>
<dbReference type="InterPro" id="IPR050671">
    <property type="entry name" value="CD300_family_receptors"/>
</dbReference>
<keyword evidence="7" id="KW-1185">Reference proteome</keyword>
<dbReference type="EMBL" id="JAINUF010000016">
    <property type="protein sequence ID" value="KAJ8339661.1"/>
    <property type="molecule type" value="Genomic_DNA"/>
</dbReference>
<dbReference type="SMART" id="SM00409">
    <property type="entry name" value="IG"/>
    <property type="match status" value="2"/>
</dbReference>
<keyword evidence="4" id="KW-0732">Signal</keyword>
<evidence type="ECO:0000259" key="5">
    <source>
        <dbReference type="SMART" id="SM00409"/>
    </source>
</evidence>
<evidence type="ECO:0000313" key="6">
    <source>
        <dbReference type="EMBL" id="KAJ8339661.1"/>
    </source>
</evidence>
<evidence type="ECO:0000256" key="3">
    <source>
        <dbReference type="ARBA" id="ARBA00023136"/>
    </source>
</evidence>
<dbReference type="InterPro" id="IPR013783">
    <property type="entry name" value="Ig-like_fold"/>
</dbReference>
<dbReference type="AlphaFoldDB" id="A0A9Q1IHE7"/>
<reference evidence="6" key="1">
    <citation type="journal article" date="2023" name="Science">
        <title>Genome structures resolve the early diversification of teleost fishes.</title>
        <authorList>
            <person name="Parey E."/>
            <person name="Louis A."/>
            <person name="Montfort J."/>
            <person name="Bouchez O."/>
            <person name="Roques C."/>
            <person name="Iampietro C."/>
            <person name="Lluch J."/>
            <person name="Castinel A."/>
            <person name="Donnadieu C."/>
            <person name="Desvignes T."/>
            <person name="Floi Bucao C."/>
            <person name="Jouanno E."/>
            <person name="Wen M."/>
            <person name="Mejri S."/>
            <person name="Dirks R."/>
            <person name="Jansen H."/>
            <person name="Henkel C."/>
            <person name="Chen W.J."/>
            <person name="Zahm M."/>
            <person name="Cabau C."/>
            <person name="Klopp C."/>
            <person name="Thompson A.W."/>
            <person name="Robinson-Rechavi M."/>
            <person name="Braasch I."/>
            <person name="Lecointre G."/>
            <person name="Bobe J."/>
            <person name="Postlethwait J.H."/>
            <person name="Berthelot C."/>
            <person name="Roest Crollius H."/>
            <person name="Guiguen Y."/>
        </authorList>
    </citation>
    <scope>NUCLEOTIDE SEQUENCE</scope>
    <source>
        <strain evidence="6">WJC10195</strain>
    </source>
</reference>
<dbReference type="InterPro" id="IPR003599">
    <property type="entry name" value="Ig_sub"/>
</dbReference>
<accession>A0A9Q1IHE7</accession>
<keyword evidence="2" id="KW-0812">Transmembrane</keyword>
<dbReference type="Pfam" id="PF07686">
    <property type="entry name" value="V-set"/>
    <property type="match status" value="1"/>
</dbReference>
<feature type="domain" description="Immunoglobulin" evidence="5">
    <location>
        <begin position="3"/>
        <end position="79"/>
    </location>
</feature>
<keyword evidence="3" id="KW-0472">Membrane</keyword>
<dbReference type="InterPro" id="IPR013106">
    <property type="entry name" value="Ig_V-set"/>
</dbReference>
<evidence type="ECO:0000313" key="7">
    <source>
        <dbReference type="Proteomes" id="UP001152622"/>
    </source>
</evidence>
<dbReference type="InterPro" id="IPR036179">
    <property type="entry name" value="Ig-like_dom_sf"/>
</dbReference>
<dbReference type="Gene3D" id="2.60.40.10">
    <property type="entry name" value="Immunoglobulins"/>
    <property type="match status" value="2"/>
</dbReference>
<protein>
    <recommendedName>
        <fullName evidence="5">Immunoglobulin domain-containing protein</fullName>
    </recommendedName>
</protein>
<comment type="caution">
    <text evidence="6">The sequence shown here is derived from an EMBL/GenBank/DDBJ whole genome shotgun (WGS) entry which is preliminary data.</text>
</comment>
<dbReference type="PANTHER" id="PTHR11860">
    <property type="entry name" value="POLYMERIC-IMMUNOGLOBULIN RECEPTOR"/>
    <property type="match status" value="1"/>
</dbReference>
<proteinExistence type="predicted"/>
<dbReference type="OrthoDB" id="8920197at2759"/>
<evidence type="ECO:0000256" key="4">
    <source>
        <dbReference type="SAM" id="SignalP"/>
    </source>
</evidence>
<comment type="subcellular location">
    <subcellularLocation>
        <location evidence="1">Membrane</location>
    </subcellularLocation>
</comment>
<feature type="chain" id="PRO_5040178733" description="Immunoglobulin domain-containing protein" evidence="4">
    <location>
        <begin position="22"/>
        <end position="187"/>
    </location>
</feature>
<dbReference type="GO" id="GO:0004888">
    <property type="term" value="F:transmembrane signaling receptor activity"/>
    <property type="evidence" value="ECO:0007669"/>
    <property type="project" value="TreeGrafter"/>
</dbReference>
<dbReference type="PANTHER" id="PTHR11860:SF87">
    <property type="entry name" value="CMRF35-LIKE MOLECULE 8"/>
    <property type="match status" value="1"/>
</dbReference>
<dbReference type="SUPFAM" id="SSF48726">
    <property type="entry name" value="Immunoglobulin"/>
    <property type="match status" value="2"/>
</dbReference>
<evidence type="ECO:0000256" key="1">
    <source>
        <dbReference type="ARBA" id="ARBA00004370"/>
    </source>
</evidence>
<name>A0A9Q1IHE7_SYNKA</name>
<dbReference type="GO" id="GO:0005886">
    <property type="term" value="C:plasma membrane"/>
    <property type="evidence" value="ECO:0007669"/>
    <property type="project" value="TreeGrafter"/>
</dbReference>
<evidence type="ECO:0000256" key="2">
    <source>
        <dbReference type="ARBA" id="ARBA00022692"/>
    </source>
</evidence>
<feature type="domain" description="Immunoglobulin" evidence="5">
    <location>
        <begin position="89"/>
        <end position="175"/>
    </location>
</feature>
<organism evidence="6 7">
    <name type="scientific">Synaphobranchus kaupii</name>
    <name type="common">Kaup's arrowtooth eel</name>
    <dbReference type="NCBI Taxonomy" id="118154"/>
    <lineage>
        <taxon>Eukaryota</taxon>
        <taxon>Metazoa</taxon>
        <taxon>Chordata</taxon>
        <taxon>Craniata</taxon>
        <taxon>Vertebrata</taxon>
        <taxon>Euteleostomi</taxon>
        <taxon>Actinopterygii</taxon>
        <taxon>Neopterygii</taxon>
        <taxon>Teleostei</taxon>
        <taxon>Anguilliformes</taxon>
        <taxon>Synaphobranchidae</taxon>
        <taxon>Synaphobranchus</taxon>
    </lineage>
</organism>
<dbReference type="Proteomes" id="UP001152622">
    <property type="component" value="Chromosome 16"/>
</dbReference>